<sequence>MASLVLLLSQLVRPQNTNMAFVSSLPSSSFTTSCVAAVTSSTARKLLPKDSNKYESEIEDQIQEPRFCVDQLAWP</sequence>
<name>A0AAV1RN95_9ROSI</name>
<dbReference type="Proteomes" id="UP001314170">
    <property type="component" value="Unassembled WGS sequence"/>
</dbReference>
<evidence type="ECO:0000313" key="1">
    <source>
        <dbReference type="EMBL" id="CAK7337871.1"/>
    </source>
</evidence>
<reference evidence="1 2" key="1">
    <citation type="submission" date="2024-01" db="EMBL/GenBank/DDBJ databases">
        <authorList>
            <person name="Waweru B."/>
        </authorList>
    </citation>
    <scope>NUCLEOTIDE SEQUENCE [LARGE SCALE GENOMIC DNA]</scope>
</reference>
<proteinExistence type="predicted"/>
<evidence type="ECO:0000313" key="2">
    <source>
        <dbReference type="Proteomes" id="UP001314170"/>
    </source>
</evidence>
<keyword evidence="2" id="KW-1185">Reference proteome</keyword>
<organism evidence="1 2">
    <name type="scientific">Dovyalis caffra</name>
    <dbReference type="NCBI Taxonomy" id="77055"/>
    <lineage>
        <taxon>Eukaryota</taxon>
        <taxon>Viridiplantae</taxon>
        <taxon>Streptophyta</taxon>
        <taxon>Embryophyta</taxon>
        <taxon>Tracheophyta</taxon>
        <taxon>Spermatophyta</taxon>
        <taxon>Magnoliopsida</taxon>
        <taxon>eudicotyledons</taxon>
        <taxon>Gunneridae</taxon>
        <taxon>Pentapetalae</taxon>
        <taxon>rosids</taxon>
        <taxon>fabids</taxon>
        <taxon>Malpighiales</taxon>
        <taxon>Salicaceae</taxon>
        <taxon>Flacourtieae</taxon>
        <taxon>Dovyalis</taxon>
    </lineage>
</organism>
<dbReference type="EMBL" id="CAWUPB010001108">
    <property type="protein sequence ID" value="CAK7337871.1"/>
    <property type="molecule type" value="Genomic_DNA"/>
</dbReference>
<dbReference type="AlphaFoldDB" id="A0AAV1RN95"/>
<accession>A0AAV1RN95</accession>
<protein>
    <submittedName>
        <fullName evidence="1">Uncharacterized protein</fullName>
    </submittedName>
</protein>
<comment type="caution">
    <text evidence="1">The sequence shown here is derived from an EMBL/GenBank/DDBJ whole genome shotgun (WGS) entry which is preliminary data.</text>
</comment>
<gene>
    <name evidence="1" type="ORF">DCAF_LOCUS12910</name>
</gene>